<reference evidence="2 3" key="1">
    <citation type="submission" date="2019-08" db="EMBL/GenBank/DDBJ databases">
        <title>Bradymonadales sp. TMQ2.</title>
        <authorList>
            <person name="Liang Q."/>
        </authorList>
    </citation>
    <scope>NUCLEOTIDE SEQUENCE [LARGE SCALE GENOMIC DNA]</scope>
    <source>
        <strain evidence="2 3">TMQ2</strain>
    </source>
</reference>
<proteinExistence type="predicted"/>
<evidence type="ECO:0000313" key="2">
    <source>
        <dbReference type="EMBL" id="TXD43749.1"/>
    </source>
</evidence>
<evidence type="ECO:0000313" key="3">
    <source>
        <dbReference type="Proteomes" id="UP000321046"/>
    </source>
</evidence>
<dbReference type="Proteomes" id="UP000321046">
    <property type="component" value="Unassembled WGS sequence"/>
</dbReference>
<dbReference type="OrthoDB" id="5486105at2"/>
<dbReference type="EMBL" id="VOSL01000006">
    <property type="protein sequence ID" value="TXD43749.1"/>
    <property type="molecule type" value="Genomic_DNA"/>
</dbReference>
<sequence>MKMNTQLRWMFTLAAAGAMTLTLVPEADAARRASLGQNRLILDKNDVYLFPQTSTEYNNLLSLEYGGAQNAGSGLALIGNDAMVFGLGIYRGDLFTAQGYPYNLGHPNLGNVGNPLAPVSPQAHTIFDLFAGFDMGAGAAGARLSLGNGGQRNVDGEDVVDAQTHNFVGLTLGYSMMGDTRVDTGLNIQFNSGNEINGGDDVLDVSRLAIGATARAYMPMAERTSLGILGDVTFESNGATGRTFDANGVETSSTETTSSAFGIMAGVGPVFELKEATTLAGYALLGVATEGTDPDTDTDFDGQRITTYLTPGVHVAADIQLLDWLYFRTGAQYTYIGATTSNEIDPDAGNNVRDTTTANIRTSDFGWRAGLGIELGDFTLDGAFQAGFITNGPDFLGGAGGGMFTSVAAGYRF</sequence>
<gene>
    <name evidence="2" type="ORF">FRC96_01095</name>
</gene>
<dbReference type="AlphaFoldDB" id="A0A5C6XNT7"/>
<accession>A0A5C6XNT7</accession>
<organism evidence="2 3">
    <name type="scientific">Lujinxingia vulgaris</name>
    <dbReference type="NCBI Taxonomy" id="2600176"/>
    <lineage>
        <taxon>Bacteria</taxon>
        <taxon>Deltaproteobacteria</taxon>
        <taxon>Bradymonadales</taxon>
        <taxon>Lujinxingiaceae</taxon>
        <taxon>Lujinxingia</taxon>
    </lineage>
</organism>
<evidence type="ECO:0000256" key="1">
    <source>
        <dbReference type="SAM" id="SignalP"/>
    </source>
</evidence>
<name>A0A5C6XNT7_9DELT</name>
<feature type="signal peptide" evidence="1">
    <location>
        <begin position="1"/>
        <end position="29"/>
    </location>
</feature>
<protein>
    <recommendedName>
        <fullName evidence="4">Outer membrane protein beta-barrel domain-containing protein</fullName>
    </recommendedName>
</protein>
<comment type="caution">
    <text evidence="2">The sequence shown here is derived from an EMBL/GenBank/DDBJ whole genome shotgun (WGS) entry which is preliminary data.</text>
</comment>
<evidence type="ECO:0008006" key="4">
    <source>
        <dbReference type="Google" id="ProtNLM"/>
    </source>
</evidence>
<feature type="chain" id="PRO_5022874876" description="Outer membrane protein beta-barrel domain-containing protein" evidence="1">
    <location>
        <begin position="30"/>
        <end position="413"/>
    </location>
</feature>
<keyword evidence="1" id="KW-0732">Signal</keyword>
<dbReference type="RefSeq" id="WP_146972198.1">
    <property type="nucleotide sequence ID" value="NZ_VOSL01000006.1"/>
</dbReference>